<dbReference type="CDD" id="cd00075">
    <property type="entry name" value="HATPase"/>
    <property type="match status" value="1"/>
</dbReference>
<dbReference type="Pfam" id="PF02518">
    <property type="entry name" value="HATPase_c"/>
    <property type="match status" value="1"/>
</dbReference>
<keyword evidence="4" id="KW-1133">Transmembrane helix</keyword>
<dbReference type="Gene3D" id="3.30.565.10">
    <property type="entry name" value="Histidine kinase-like ATPase, C-terminal domain"/>
    <property type="match status" value="1"/>
</dbReference>
<dbReference type="InterPro" id="IPR005467">
    <property type="entry name" value="His_kinase_dom"/>
</dbReference>
<evidence type="ECO:0000259" key="5">
    <source>
        <dbReference type="PROSITE" id="PS50109"/>
    </source>
</evidence>
<dbReference type="InterPro" id="IPR003594">
    <property type="entry name" value="HATPase_dom"/>
</dbReference>
<dbReference type="Proteomes" id="UP001208888">
    <property type="component" value="Unassembled WGS sequence"/>
</dbReference>
<dbReference type="GO" id="GO:0000155">
    <property type="term" value="F:phosphorelay sensor kinase activity"/>
    <property type="evidence" value="ECO:0007669"/>
    <property type="project" value="InterPro"/>
</dbReference>
<keyword evidence="4" id="KW-0812">Transmembrane</keyword>
<dbReference type="RefSeq" id="WP_264272148.1">
    <property type="nucleotide sequence ID" value="NZ_JABDZX010000010.1"/>
</dbReference>
<dbReference type="PROSITE" id="PS50109">
    <property type="entry name" value="HIS_KIN"/>
    <property type="match status" value="1"/>
</dbReference>
<organism evidence="6 7">
    <name type="scientific">Pantoea ananas</name>
    <name type="common">Erwinia uredovora</name>
    <dbReference type="NCBI Taxonomy" id="553"/>
    <lineage>
        <taxon>Bacteria</taxon>
        <taxon>Pseudomonadati</taxon>
        <taxon>Pseudomonadota</taxon>
        <taxon>Gammaproteobacteria</taxon>
        <taxon>Enterobacterales</taxon>
        <taxon>Erwiniaceae</taxon>
        <taxon>Pantoea</taxon>
    </lineage>
</organism>
<dbReference type="EC" id="2.7.13.3" evidence="2"/>
<dbReference type="SUPFAM" id="SSF47384">
    <property type="entry name" value="Homodimeric domain of signal transducing histidine kinase"/>
    <property type="match status" value="1"/>
</dbReference>
<dbReference type="InterPro" id="IPR036097">
    <property type="entry name" value="HisK_dim/P_sf"/>
</dbReference>
<dbReference type="InterPro" id="IPR004358">
    <property type="entry name" value="Sig_transdc_His_kin-like_C"/>
</dbReference>
<evidence type="ECO:0000313" key="6">
    <source>
        <dbReference type="EMBL" id="MCW0345855.1"/>
    </source>
</evidence>
<gene>
    <name evidence="6" type="ORF">NB703_003948</name>
</gene>
<dbReference type="AlphaFoldDB" id="A0AAJ1FUH5"/>
<dbReference type="InterPro" id="IPR036890">
    <property type="entry name" value="HATPase_C_sf"/>
</dbReference>
<reference evidence="6" key="1">
    <citation type="submission" date="2022-06" db="EMBL/GenBank/DDBJ databases">
        <title>Dynamics of rice microbiomes reveals core vertical transmitted seed endophytes.</title>
        <authorList>
            <person name="Liao K."/>
            <person name="Zhang X."/>
        </authorList>
    </citation>
    <scope>NUCLEOTIDE SEQUENCE</scope>
    <source>
        <strain evidence="6">JT1-17</strain>
    </source>
</reference>
<keyword evidence="3" id="KW-0597">Phosphoprotein</keyword>
<name>A0AAJ1FUH5_PANAN</name>
<dbReference type="SMART" id="SM00387">
    <property type="entry name" value="HATPase_c"/>
    <property type="match status" value="1"/>
</dbReference>
<evidence type="ECO:0000256" key="4">
    <source>
        <dbReference type="SAM" id="Phobius"/>
    </source>
</evidence>
<evidence type="ECO:0000256" key="3">
    <source>
        <dbReference type="ARBA" id="ARBA00022553"/>
    </source>
</evidence>
<keyword evidence="4" id="KW-0472">Membrane</keyword>
<comment type="catalytic activity">
    <reaction evidence="1">
        <text>ATP + protein L-histidine = ADP + protein N-phospho-L-histidine.</text>
        <dbReference type="EC" id="2.7.13.3"/>
    </reaction>
</comment>
<dbReference type="PANTHER" id="PTHR43547">
    <property type="entry name" value="TWO-COMPONENT HISTIDINE KINASE"/>
    <property type="match status" value="1"/>
</dbReference>
<protein>
    <recommendedName>
        <fullName evidence="2">histidine kinase</fullName>
        <ecNumber evidence="2">2.7.13.3</ecNumber>
    </recommendedName>
</protein>
<dbReference type="PANTHER" id="PTHR43547:SF2">
    <property type="entry name" value="HYBRID SIGNAL TRANSDUCTION HISTIDINE KINASE C"/>
    <property type="match status" value="1"/>
</dbReference>
<keyword evidence="6" id="KW-0808">Transferase</keyword>
<proteinExistence type="predicted"/>
<comment type="caution">
    <text evidence="6">The sequence shown here is derived from an EMBL/GenBank/DDBJ whole genome shotgun (WGS) entry which is preliminary data.</text>
</comment>
<sequence length="420" mass="48251">MKGKQFTLICLLLTSLMAVSMYLTVSHFNAIRHQYNQLDPNLDNYSTGEVLFLSFERMRTAVYETDEPDAFPLQKEIFDAKVNVLNFKSRDSNSFYFSKHFSADVKTLEEQSKKLGEIYSSMPPGKIRQNALLHQIEVMTPTMKDIQEVIYRIQINNFHGMKFLITDNTGLAELYALCVLFLFFFFAAFVCYYVLTLKEVIKKKNMFISTIYHEFSGSIHKIQMSADMINPRDDAFNTQKYLSKIIFHTNKLFHQTREIMEYSKIEIGNTALKNSSFTLKSLMVAAVSLFNEQNNNRLVTRIHPHEGMIFSDMGKLTSIIHNFLDNANKNTTQGTIRIYVKRSHRYLVIRVSDNGSGFDINKLPFLFRPFNQGIKAETRQGIGLGLAIVKNHVKALNGKIKVRSEPGKGSVFTVFIPINT</sequence>
<dbReference type="SUPFAM" id="SSF55874">
    <property type="entry name" value="ATPase domain of HSP90 chaperone/DNA topoisomerase II/histidine kinase"/>
    <property type="match status" value="1"/>
</dbReference>
<feature type="domain" description="Histidine kinase" evidence="5">
    <location>
        <begin position="210"/>
        <end position="420"/>
    </location>
</feature>
<evidence type="ECO:0000256" key="1">
    <source>
        <dbReference type="ARBA" id="ARBA00000085"/>
    </source>
</evidence>
<evidence type="ECO:0000256" key="2">
    <source>
        <dbReference type="ARBA" id="ARBA00012438"/>
    </source>
</evidence>
<evidence type="ECO:0000313" key="7">
    <source>
        <dbReference type="Proteomes" id="UP001208888"/>
    </source>
</evidence>
<dbReference type="PRINTS" id="PR00344">
    <property type="entry name" value="BCTRLSENSOR"/>
</dbReference>
<accession>A0AAJ1FUH5</accession>
<keyword evidence="6" id="KW-0418">Kinase</keyword>
<feature type="transmembrane region" description="Helical" evidence="4">
    <location>
        <begin position="174"/>
        <end position="195"/>
    </location>
</feature>
<dbReference type="EMBL" id="JANFVX010000020">
    <property type="protein sequence ID" value="MCW0345855.1"/>
    <property type="molecule type" value="Genomic_DNA"/>
</dbReference>